<dbReference type="InterPro" id="IPR007627">
    <property type="entry name" value="RNA_pol_sigma70_r2"/>
</dbReference>
<evidence type="ECO:0000259" key="7">
    <source>
        <dbReference type="Pfam" id="PF08281"/>
    </source>
</evidence>
<dbReference type="Proteomes" id="UP000256486">
    <property type="component" value="Unassembled WGS sequence"/>
</dbReference>
<evidence type="ECO:0000256" key="1">
    <source>
        <dbReference type="ARBA" id="ARBA00010641"/>
    </source>
</evidence>
<dbReference type="CDD" id="cd06171">
    <property type="entry name" value="Sigma70_r4"/>
    <property type="match status" value="1"/>
</dbReference>
<dbReference type="SUPFAM" id="SSF88659">
    <property type="entry name" value="Sigma3 and sigma4 domains of RNA polymerase sigma factors"/>
    <property type="match status" value="1"/>
</dbReference>
<evidence type="ECO:0000256" key="5">
    <source>
        <dbReference type="ARBA" id="ARBA00023163"/>
    </source>
</evidence>
<keyword evidence="3" id="KW-0731">Sigma factor</keyword>
<dbReference type="OrthoDB" id="7376212at2"/>
<dbReference type="Gene3D" id="1.10.1740.10">
    <property type="match status" value="1"/>
</dbReference>
<evidence type="ECO:0000256" key="3">
    <source>
        <dbReference type="ARBA" id="ARBA00023082"/>
    </source>
</evidence>
<comment type="similarity">
    <text evidence="1">Belongs to the sigma-70 factor family. ECF subfamily.</text>
</comment>
<dbReference type="PANTHER" id="PTHR43133:SF8">
    <property type="entry name" value="RNA POLYMERASE SIGMA FACTOR HI_1459-RELATED"/>
    <property type="match status" value="1"/>
</dbReference>
<dbReference type="GO" id="GO:0003677">
    <property type="term" value="F:DNA binding"/>
    <property type="evidence" value="ECO:0007669"/>
    <property type="project" value="UniProtKB-KW"/>
</dbReference>
<dbReference type="GO" id="GO:0016987">
    <property type="term" value="F:sigma factor activity"/>
    <property type="evidence" value="ECO:0007669"/>
    <property type="project" value="UniProtKB-KW"/>
</dbReference>
<comment type="caution">
    <text evidence="8">The sequence shown here is derived from an EMBL/GenBank/DDBJ whole genome shotgun (WGS) entry which is preliminary data.</text>
</comment>
<evidence type="ECO:0000256" key="2">
    <source>
        <dbReference type="ARBA" id="ARBA00023015"/>
    </source>
</evidence>
<keyword evidence="9" id="KW-1185">Reference proteome</keyword>
<proteinExistence type="inferred from homology"/>
<evidence type="ECO:0008006" key="10">
    <source>
        <dbReference type="Google" id="ProtNLM"/>
    </source>
</evidence>
<evidence type="ECO:0000256" key="4">
    <source>
        <dbReference type="ARBA" id="ARBA00023125"/>
    </source>
</evidence>
<feature type="domain" description="RNA polymerase sigma-70 region 2" evidence="6">
    <location>
        <begin position="11"/>
        <end position="77"/>
    </location>
</feature>
<dbReference type="InterPro" id="IPR013249">
    <property type="entry name" value="RNA_pol_sigma70_r4_t2"/>
</dbReference>
<keyword evidence="4" id="KW-0238">DNA-binding</keyword>
<organism evidence="8 9">
    <name type="scientific">Subtercola boreus</name>
    <dbReference type="NCBI Taxonomy" id="120213"/>
    <lineage>
        <taxon>Bacteria</taxon>
        <taxon>Bacillati</taxon>
        <taxon>Actinomycetota</taxon>
        <taxon>Actinomycetes</taxon>
        <taxon>Micrococcales</taxon>
        <taxon>Microbacteriaceae</taxon>
        <taxon>Subtercola</taxon>
    </lineage>
</organism>
<keyword evidence="5" id="KW-0804">Transcription</keyword>
<dbReference type="AlphaFoldDB" id="A0A3E0VPG0"/>
<dbReference type="Gene3D" id="1.10.10.10">
    <property type="entry name" value="Winged helix-like DNA-binding domain superfamily/Winged helix DNA-binding domain"/>
    <property type="match status" value="1"/>
</dbReference>
<protein>
    <recommendedName>
        <fullName evidence="10">RNA polymerase subunit sigma-70</fullName>
    </recommendedName>
</protein>
<dbReference type="GO" id="GO:0006352">
    <property type="term" value="P:DNA-templated transcription initiation"/>
    <property type="evidence" value="ECO:0007669"/>
    <property type="project" value="InterPro"/>
</dbReference>
<accession>A0A3E0VPG0</accession>
<sequence>MDGDVVAFEVLARRHGPLMRVFAAKLLGSDIESDDIVQEAFLTGWRSFDDLGEPARVRNWLMRIVSNKAIDRIRVRREHADVADWDPAAPPSSDPSRIVENRLQLDAVWVALDKLPTIQRQSWLLRETAGFTYNEIAEALDLPAATVRGLLARTRKFLLTELEAWR</sequence>
<dbReference type="InterPro" id="IPR013324">
    <property type="entry name" value="RNA_pol_sigma_r3/r4-like"/>
</dbReference>
<dbReference type="PANTHER" id="PTHR43133">
    <property type="entry name" value="RNA POLYMERASE ECF-TYPE SIGMA FACTO"/>
    <property type="match status" value="1"/>
</dbReference>
<name>A0A3E0VPG0_9MICO</name>
<dbReference type="InterPro" id="IPR036388">
    <property type="entry name" value="WH-like_DNA-bd_sf"/>
</dbReference>
<reference evidence="8 9" key="1">
    <citation type="submission" date="2017-04" db="EMBL/GenBank/DDBJ databases">
        <title>Comparative genome analysis of Subtercola boreus.</title>
        <authorList>
            <person name="Cho Y.-J."/>
            <person name="Cho A."/>
            <person name="Kim O.-S."/>
            <person name="Lee J.-I."/>
        </authorList>
    </citation>
    <scope>NUCLEOTIDE SEQUENCE [LARGE SCALE GENOMIC DNA]</scope>
    <source>
        <strain evidence="8 9">K300</strain>
    </source>
</reference>
<evidence type="ECO:0000259" key="6">
    <source>
        <dbReference type="Pfam" id="PF04542"/>
    </source>
</evidence>
<dbReference type="InterPro" id="IPR039425">
    <property type="entry name" value="RNA_pol_sigma-70-like"/>
</dbReference>
<evidence type="ECO:0000313" key="8">
    <source>
        <dbReference type="EMBL" id="RFA11328.1"/>
    </source>
</evidence>
<gene>
    <name evidence="8" type="ORF">B7R54_15655</name>
</gene>
<dbReference type="InterPro" id="IPR014284">
    <property type="entry name" value="RNA_pol_sigma-70_dom"/>
</dbReference>
<feature type="domain" description="RNA polymerase sigma factor 70 region 4 type 2" evidence="7">
    <location>
        <begin position="106"/>
        <end position="158"/>
    </location>
</feature>
<dbReference type="Pfam" id="PF08281">
    <property type="entry name" value="Sigma70_r4_2"/>
    <property type="match status" value="1"/>
</dbReference>
<evidence type="ECO:0000313" key="9">
    <source>
        <dbReference type="Proteomes" id="UP000256486"/>
    </source>
</evidence>
<dbReference type="InterPro" id="IPR013325">
    <property type="entry name" value="RNA_pol_sigma_r2"/>
</dbReference>
<dbReference type="SUPFAM" id="SSF88946">
    <property type="entry name" value="Sigma2 domain of RNA polymerase sigma factors"/>
    <property type="match status" value="1"/>
</dbReference>
<dbReference type="EMBL" id="NBWZ01000001">
    <property type="protein sequence ID" value="RFA11328.1"/>
    <property type="molecule type" value="Genomic_DNA"/>
</dbReference>
<dbReference type="NCBIfam" id="TIGR02937">
    <property type="entry name" value="sigma70-ECF"/>
    <property type="match status" value="1"/>
</dbReference>
<dbReference type="Pfam" id="PF04542">
    <property type="entry name" value="Sigma70_r2"/>
    <property type="match status" value="1"/>
</dbReference>
<keyword evidence="2" id="KW-0805">Transcription regulation</keyword>